<sequence>MQKHDLQQERLNDMRELSNLLQSHPEEQASGTYRVLGSDAGPADILNVLRTSSFEDHNHLNGMDATFIRYDVNHILSDPRNKQELRRLFAGPAPQMCATSKCLLSCCRVSSNGLKHNQTTLSRSTIWPLISSTCTSPSTPSASNASALTDPSIASHHTSSPPPSAKSAIGPGDGYPGRWSRGPDAFHPWISGRRRTHAILVPRAG</sequence>
<dbReference type="Proteomes" id="UP000799538">
    <property type="component" value="Unassembled WGS sequence"/>
</dbReference>
<feature type="compositionally biased region" description="Low complexity" evidence="1">
    <location>
        <begin position="138"/>
        <end position="170"/>
    </location>
</feature>
<name>A0A6A6G4R3_9PEZI</name>
<evidence type="ECO:0000313" key="3">
    <source>
        <dbReference type="Proteomes" id="UP000799538"/>
    </source>
</evidence>
<proteinExistence type="predicted"/>
<dbReference type="AlphaFoldDB" id="A0A6A6G4R3"/>
<protein>
    <submittedName>
        <fullName evidence="2">Uncharacterized protein</fullName>
    </submittedName>
</protein>
<reference evidence="3" key="1">
    <citation type="journal article" date="2020" name="Stud. Mycol.">
        <title>101 Dothideomycetes genomes: A test case for predicting lifestyles and emergence of pathogens.</title>
        <authorList>
            <person name="Haridas S."/>
            <person name="Albert R."/>
            <person name="Binder M."/>
            <person name="Bloem J."/>
            <person name="LaButti K."/>
            <person name="Salamov A."/>
            <person name="Andreopoulos B."/>
            <person name="Baker S."/>
            <person name="Barry K."/>
            <person name="Bills G."/>
            <person name="Bluhm B."/>
            <person name="Cannon C."/>
            <person name="Castanera R."/>
            <person name="Culley D."/>
            <person name="Daum C."/>
            <person name="Ezra D."/>
            <person name="Gonzalez J."/>
            <person name="Henrissat B."/>
            <person name="Kuo A."/>
            <person name="Liang C."/>
            <person name="Lipzen A."/>
            <person name="Lutzoni F."/>
            <person name="Magnuson J."/>
            <person name="Mondo S."/>
            <person name="Nolan M."/>
            <person name="Ohm R."/>
            <person name="Pangilinan J."/>
            <person name="Park H.-J."/>
            <person name="Ramirez L."/>
            <person name="Alfaro M."/>
            <person name="Sun H."/>
            <person name="Tritt A."/>
            <person name="Yoshinaga Y."/>
            <person name="Zwiers L.-H."/>
            <person name="Turgeon B."/>
            <person name="Goodwin S."/>
            <person name="Spatafora J."/>
            <person name="Crous P."/>
            <person name="Grigoriev I."/>
        </authorList>
    </citation>
    <scope>NUCLEOTIDE SEQUENCE [LARGE SCALE GENOMIC DNA]</scope>
    <source>
        <strain evidence="3">CECT 20119</strain>
    </source>
</reference>
<evidence type="ECO:0000256" key="1">
    <source>
        <dbReference type="SAM" id="MobiDB-lite"/>
    </source>
</evidence>
<feature type="region of interest" description="Disordered" evidence="1">
    <location>
        <begin position="138"/>
        <end position="180"/>
    </location>
</feature>
<dbReference type="EMBL" id="ML992512">
    <property type="protein sequence ID" value="KAF2220604.1"/>
    <property type="molecule type" value="Genomic_DNA"/>
</dbReference>
<gene>
    <name evidence="2" type="ORF">BDZ85DRAFT_28875</name>
</gene>
<organism evidence="2 3">
    <name type="scientific">Elsinoe ampelina</name>
    <dbReference type="NCBI Taxonomy" id="302913"/>
    <lineage>
        <taxon>Eukaryota</taxon>
        <taxon>Fungi</taxon>
        <taxon>Dikarya</taxon>
        <taxon>Ascomycota</taxon>
        <taxon>Pezizomycotina</taxon>
        <taxon>Dothideomycetes</taxon>
        <taxon>Dothideomycetidae</taxon>
        <taxon>Myriangiales</taxon>
        <taxon>Elsinoaceae</taxon>
        <taxon>Elsinoe</taxon>
    </lineage>
</organism>
<keyword evidence="3" id="KW-1185">Reference proteome</keyword>
<evidence type="ECO:0000313" key="2">
    <source>
        <dbReference type="EMBL" id="KAF2220604.1"/>
    </source>
</evidence>
<accession>A0A6A6G4R3</accession>